<feature type="transmembrane region" description="Helical" evidence="7">
    <location>
        <begin position="188"/>
        <end position="213"/>
    </location>
</feature>
<dbReference type="InterPro" id="IPR051788">
    <property type="entry name" value="MFS_Transporter"/>
</dbReference>
<dbReference type="AlphaFoldDB" id="A0A4Q7NTT0"/>
<dbReference type="PANTHER" id="PTHR23514">
    <property type="entry name" value="BYPASS OF STOP CODON PROTEIN 6"/>
    <property type="match status" value="1"/>
</dbReference>
<feature type="transmembrane region" description="Helical" evidence="7">
    <location>
        <begin position="348"/>
        <end position="366"/>
    </location>
</feature>
<evidence type="ECO:0000313" key="9">
    <source>
        <dbReference type="EMBL" id="RZS89812.1"/>
    </source>
</evidence>
<dbReference type="Proteomes" id="UP000293638">
    <property type="component" value="Unassembled WGS sequence"/>
</dbReference>
<dbReference type="PANTHER" id="PTHR23514:SF3">
    <property type="entry name" value="BYPASS OF STOP CODON PROTEIN 6"/>
    <property type="match status" value="1"/>
</dbReference>
<evidence type="ECO:0000259" key="8">
    <source>
        <dbReference type="PROSITE" id="PS50850"/>
    </source>
</evidence>
<sequence>MLAYAALACWTTWLYAFGPALALLRHELGFSYTTLGAYSALLSGGAAVAGAGFAAVARRVARGPLLWGSALGTSLAAGLFLLGRGIAVTMVGAGLLGLGGTVLLATLQAVLSDGHGERRERALTEANIGAAASAVLAPLALGASAASGLGWRAVLVLPAVGFGGLWLRYRHEPLPVPARSPEAHSRGGIPLACGMFAVLTAITVAVEFCLVYFGPQLLVGTGMSAAAAGTALSSNYLGILVGRVGGGWLTRAPGRSVVLLQASLAVTAAGFVLFWLSGAPVPAVVGLFVAGVGVANLYPLSLSLVLGAAEGHEDVANARTQLAAGVVSAAAPYLLGSLADAYGLRAGFGLEPVLLLGCLVLLLAGLRARR</sequence>
<dbReference type="Gene3D" id="1.20.1250.20">
    <property type="entry name" value="MFS general substrate transporter like domains"/>
    <property type="match status" value="2"/>
</dbReference>
<evidence type="ECO:0000256" key="4">
    <source>
        <dbReference type="ARBA" id="ARBA00022692"/>
    </source>
</evidence>
<dbReference type="PROSITE" id="PS50850">
    <property type="entry name" value="MFS"/>
    <property type="match status" value="1"/>
</dbReference>
<evidence type="ECO:0000256" key="1">
    <source>
        <dbReference type="ARBA" id="ARBA00004651"/>
    </source>
</evidence>
<keyword evidence="4 7" id="KW-0812">Transmembrane</keyword>
<feature type="transmembrane region" description="Helical" evidence="7">
    <location>
        <begin position="321"/>
        <end position="342"/>
    </location>
</feature>
<dbReference type="EMBL" id="SGXD01000002">
    <property type="protein sequence ID" value="RZS89812.1"/>
    <property type="molecule type" value="Genomic_DNA"/>
</dbReference>
<proteinExistence type="inferred from homology"/>
<name>A0A4Q7NTT0_9ACTN</name>
<comment type="subcellular location">
    <subcellularLocation>
        <location evidence="1">Cell membrane</location>
        <topology evidence="1">Multi-pass membrane protein</topology>
    </subcellularLocation>
</comment>
<keyword evidence="10" id="KW-1185">Reference proteome</keyword>
<dbReference type="InterPro" id="IPR020846">
    <property type="entry name" value="MFS_dom"/>
</dbReference>
<evidence type="ECO:0000256" key="6">
    <source>
        <dbReference type="ARBA" id="ARBA00023136"/>
    </source>
</evidence>
<protein>
    <submittedName>
        <fullName evidence="9">Putative MFS family arabinose efflux permease</fullName>
    </submittedName>
</protein>
<reference evidence="9 10" key="1">
    <citation type="submission" date="2019-02" db="EMBL/GenBank/DDBJ databases">
        <title>Genomic Encyclopedia of Type Strains, Phase IV (KMG-IV): sequencing the most valuable type-strain genomes for metagenomic binning, comparative biology and taxonomic classification.</title>
        <authorList>
            <person name="Goeker M."/>
        </authorList>
    </citation>
    <scope>NUCLEOTIDE SEQUENCE [LARGE SCALE GENOMIC DNA]</scope>
    <source>
        <strain evidence="9 10">DSM 45622</strain>
    </source>
</reference>
<evidence type="ECO:0000256" key="5">
    <source>
        <dbReference type="ARBA" id="ARBA00022989"/>
    </source>
</evidence>
<evidence type="ECO:0000256" key="3">
    <source>
        <dbReference type="ARBA" id="ARBA00022448"/>
    </source>
</evidence>
<keyword evidence="6 7" id="KW-0472">Membrane</keyword>
<accession>A0A4Q7NTT0</accession>
<dbReference type="InterPro" id="IPR036259">
    <property type="entry name" value="MFS_trans_sf"/>
</dbReference>
<feature type="transmembrane region" description="Helical" evidence="7">
    <location>
        <begin position="225"/>
        <end position="245"/>
    </location>
</feature>
<evidence type="ECO:0000256" key="7">
    <source>
        <dbReference type="SAM" id="Phobius"/>
    </source>
</evidence>
<dbReference type="InterPro" id="IPR011701">
    <property type="entry name" value="MFS"/>
</dbReference>
<feature type="transmembrane region" description="Helical" evidence="7">
    <location>
        <begin position="88"/>
        <end position="111"/>
    </location>
</feature>
<feature type="transmembrane region" description="Helical" evidence="7">
    <location>
        <begin position="283"/>
        <end position="309"/>
    </location>
</feature>
<feature type="transmembrane region" description="Helical" evidence="7">
    <location>
        <begin position="38"/>
        <end position="57"/>
    </location>
</feature>
<feature type="domain" description="Major facilitator superfamily (MFS) profile" evidence="8">
    <location>
        <begin position="189"/>
        <end position="370"/>
    </location>
</feature>
<dbReference type="Pfam" id="PF07690">
    <property type="entry name" value="MFS_1"/>
    <property type="match status" value="2"/>
</dbReference>
<evidence type="ECO:0000256" key="2">
    <source>
        <dbReference type="ARBA" id="ARBA00008335"/>
    </source>
</evidence>
<evidence type="ECO:0000313" key="10">
    <source>
        <dbReference type="Proteomes" id="UP000293638"/>
    </source>
</evidence>
<comment type="similarity">
    <text evidence="2">Belongs to the major facilitator superfamily.</text>
</comment>
<organism evidence="9 10">
    <name type="scientific">Motilibacter rhizosphaerae</name>
    <dbReference type="NCBI Taxonomy" id="598652"/>
    <lineage>
        <taxon>Bacteria</taxon>
        <taxon>Bacillati</taxon>
        <taxon>Actinomycetota</taxon>
        <taxon>Actinomycetes</taxon>
        <taxon>Motilibacterales</taxon>
        <taxon>Motilibacteraceae</taxon>
        <taxon>Motilibacter</taxon>
    </lineage>
</organism>
<feature type="transmembrane region" description="Helical" evidence="7">
    <location>
        <begin position="257"/>
        <end position="277"/>
    </location>
</feature>
<gene>
    <name evidence="9" type="ORF">EV189_1588</name>
</gene>
<comment type="caution">
    <text evidence="9">The sequence shown here is derived from an EMBL/GenBank/DDBJ whole genome shotgun (WGS) entry which is preliminary data.</text>
</comment>
<dbReference type="SUPFAM" id="SSF103473">
    <property type="entry name" value="MFS general substrate transporter"/>
    <property type="match status" value="1"/>
</dbReference>
<feature type="transmembrane region" description="Helical" evidence="7">
    <location>
        <begin position="64"/>
        <end position="82"/>
    </location>
</feature>
<dbReference type="GO" id="GO:0022857">
    <property type="term" value="F:transmembrane transporter activity"/>
    <property type="evidence" value="ECO:0007669"/>
    <property type="project" value="InterPro"/>
</dbReference>
<keyword evidence="3" id="KW-0813">Transport</keyword>
<keyword evidence="5 7" id="KW-1133">Transmembrane helix</keyword>
<feature type="transmembrane region" description="Helical" evidence="7">
    <location>
        <begin position="123"/>
        <end position="143"/>
    </location>
</feature>
<dbReference type="GO" id="GO:0005886">
    <property type="term" value="C:plasma membrane"/>
    <property type="evidence" value="ECO:0007669"/>
    <property type="project" value="UniProtKB-SubCell"/>
</dbReference>
<feature type="transmembrane region" description="Helical" evidence="7">
    <location>
        <begin position="149"/>
        <end position="167"/>
    </location>
</feature>